<sequence>MKSVIRVKGLDDLTKTIADAQKALSAIEGDLGNVQFNPYEPSSIEAAIAEAENMIDSRLGKYSKNPIVAPLVSEMKERYRIGILDKAAELRLQEGGLNDE</sequence>
<accession>A0A1V2ERK3</accession>
<comment type="caution">
    <text evidence="1">The sequence shown here is derived from an EMBL/GenBank/DDBJ whole genome shotgun (WGS) entry which is preliminary data.</text>
</comment>
<dbReference type="RefSeq" id="WP_233130922.1">
    <property type="nucleotide sequence ID" value="NZ_MPSB01000014.1"/>
</dbReference>
<dbReference type="Proteomes" id="UP000188729">
    <property type="component" value="Unassembled WGS sequence"/>
</dbReference>
<proteinExistence type="predicted"/>
<organism evidence="1 2">
    <name type="scientific">Sphingomonas jeddahensis</name>
    <dbReference type="NCBI Taxonomy" id="1915074"/>
    <lineage>
        <taxon>Bacteria</taxon>
        <taxon>Pseudomonadati</taxon>
        <taxon>Pseudomonadota</taxon>
        <taxon>Alphaproteobacteria</taxon>
        <taxon>Sphingomonadales</taxon>
        <taxon>Sphingomonadaceae</taxon>
        <taxon>Sphingomonas</taxon>
    </lineage>
</organism>
<evidence type="ECO:0000313" key="1">
    <source>
        <dbReference type="EMBL" id="ONF95173.1"/>
    </source>
</evidence>
<gene>
    <name evidence="1" type="ORF">SPHI_25910</name>
</gene>
<name>A0A1V2ERK3_9SPHN</name>
<protein>
    <submittedName>
        <fullName evidence="1">Uncharacterized protein</fullName>
    </submittedName>
</protein>
<dbReference type="STRING" id="1915074.SPHI_25910"/>
<keyword evidence="2" id="KW-1185">Reference proteome</keyword>
<evidence type="ECO:0000313" key="2">
    <source>
        <dbReference type="Proteomes" id="UP000188729"/>
    </source>
</evidence>
<reference evidence="1 2" key="1">
    <citation type="submission" date="2016-11" db="EMBL/GenBank/DDBJ databases">
        <title>Genome sequence of Sphingomonas jeddahensis G39.</title>
        <authorList>
            <person name="Poehlein A."/>
            <person name="Wuebbeler J.H."/>
            <person name="Steinbuechel A."/>
            <person name="Daniel R."/>
        </authorList>
    </citation>
    <scope>NUCLEOTIDE SEQUENCE [LARGE SCALE GENOMIC DNA]</scope>
    <source>
        <strain evidence="1 2">G39</strain>
    </source>
</reference>
<dbReference type="AlphaFoldDB" id="A0A1V2ERK3"/>
<dbReference type="EMBL" id="MPSB01000014">
    <property type="protein sequence ID" value="ONF95173.1"/>
    <property type="molecule type" value="Genomic_DNA"/>
</dbReference>